<evidence type="ECO:0000256" key="7">
    <source>
        <dbReference type="ARBA" id="ARBA00022840"/>
    </source>
</evidence>
<organism evidence="10 11">
    <name type="scientific">Kitasatospora herbaricolor</name>
    <dbReference type="NCBI Taxonomy" id="68217"/>
    <lineage>
        <taxon>Bacteria</taxon>
        <taxon>Bacillati</taxon>
        <taxon>Actinomycetota</taxon>
        <taxon>Actinomycetes</taxon>
        <taxon>Kitasatosporales</taxon>
        <taxon>Streptomycetaceae</taxon>
        <taxon>Kitasatospora</taxon>
    </lineage>
</organism>
<sequence length="179" mass="19336">MAGPETAATVVVVMGVSGSGKTTVGRLLARRRGVPFVEGDDLHPAGNIARMSAGEALDDEDRRPWLHALAARIRTATQTGEGAVISCSALRYEYRQLFREAGAGVWFLHLDLDRELARARLDRRTGHFMPAALLDSQYDTLEPLRPGEPGLTVDAGTGTEAILEAAEGALVRFEARGRR</sequence>
<dbReference type="Gene3D" id="3.40.50.300">
    <property type="entry name" value="P-loop containing nucleotide triphosphate hydrolases"/>
    <property type="match status" value="1"/>
</dbReference>
<name>A0ABZ1W1S9_9ACTN</name>
<gene>
    <name evidence="10" type="ORF">OG469_04195</name>
</gene>
<comment type="catalytic activity">
    <reaction evidence="8 9">
        <text>D-gluconate + ATP = 6-phospho-D-gluconate + ADP + H(+)</text>
        <dbReference type="Rhea" id="RHEA:19433"/>
        <dbReference type="ChEBI" id="CHEBI:15378"/>
        <dbReference type="ChEBI" id="CHEBI:18391"/>
        <dbReference type="ChEBI" id="CHEBI:30616"/>
        <dbReference type="ChEBI" id="CHEBI:58759"/>
        <dbReference type="ChEBI" id="CHEBI:456216"/>
        <dbReference type="EC" id="2.7.1.12"/>
    </reaction>
</comment>
<evidence type="ECO:0000256" key="2">
    <source>
        <dbReference type="ARBA" id="ARBA00008420"/>
    </source>
</evidence>
<dbReference type="Proteomes" id="UP001432014">
    <property type="component" value="Chromosome"/>
</dbReference>
<dbReference type="Pfam" id="PF13671">
    <property type="entry name" value="AAA_33"/>
    <property type="match status" value="1"/>
</dbReference>
<evidence type="ECO:0000256" key="4">
    <source>
        <dbReference type="ARBA" id="ARBA00022679"/>
    </source>
</evidence>
<keyword evidence="6 9" id="KW-0418">Kinase</keyword>
<dbReference type="EC" id="2.7.1.12" evidence="3 9"/>
<evidence type="ECO:0000256" key="5">
    <source>
        <dbReference type="ARBA" id="ARBA00022741"/>
    </source>
</evidence>
<dbReference type="RefSeq" id="WP_329500687.1">
    <property type="nucleotide sequence ID" value="NZ_CP108460.1"/>
</dbReference>
<evidence type="ECO:0000256" key="3">
    <source>
        <dbReference type="ARBA" id="ARBA00012054"/>
    </source>
</evidence>
<dbReference type="SUPFAM" id="SSF52540">
    <property type="entry name" value="P-loop containing nucleoside triphosphate hydrolases"/>
    <property type="match status" value="1"/>
</dbReference>
<reference evidence="10 11" key="1">
    <citation type="submission" date="2022-10" db="EMBL/GenBank/DDBJ databases">
        <title>The complete genomes of actinobacterial strains from the NBC collection.</title>
        <authorList>
            <person name="Joergensen T.S."/>
            <person name="Alvarez Arevalo M."/>
            <person name="Sterndorff E.B."/>
            <person name="Faurdal D."/>
            <person name="Vuksanovic O."/>
            <person name="Mourched A.-S."/>
            <person name="Charusanti P."/>
            <person name="Shaw S."/>
            <person name="Blin K."/>
            <person name="Weber T."/>
        </authorList>
    </citation>
    <scope>NUCLEOTIDE SEQUENCE [LARGE SCALE GENOMIC DNA]</scope>
    <source>
        <strain evidence="10 11">NBC_01247</strain>
    </source>
</reference>
<comment type="pathway">
    <text evidence="1">Carbohydrate acid metabolism.</text>
</comment>
<proteinExistence type="inferred from homology"/>
<dbReference type="InterPro" id="IPR027417">
    <property type="entry name" value="P-loop_NTPase"/>
</dbReference>
<keyword evidence="4 9" id="KW-0808">Transferase</keyword>
<dbReference type="EMBL" id="CP108482">
    <property type="protein sequence ID" value="WUS54782.1"/>
    <property type="molecule type" value="Genomic_DNA"/>
</dbReference>
<keyword evidence="5 9" id="KW-0547">Nucleotide-binding</keyword>
<keyword evidence="7 9" id="KW-0067">ATP-binding</keyword>
<dbReference type="PANTHER" id="PTHR43442:SF3">
    <property type="entry name" value="GLUCONOKINASE-RELATED"/>
    <property type="match status" value="1"/>
</dbReference>
<evidence type="ECO:0000256" key="8">
    <source>
        <dbReference type="ARBA" id="ARBA00048090"/>
    </source>
</evidence>
<protein>
    <recommendedName>
        <fullName evidence="3 9">Gluconokinase</fullName>
        <ecNumber evidence="3 9">2.7.1.12</ecNumber>
    </recommendedName>
</protein>
<dbReference type="InterPro" id="IPR006001">
    <property type="entry name" value="Therm_gnt_kin"/>
</dbReference>
<dbReference type="NCBIfam" id="TIGR01313">
    <property type="entry name" value="therm_gnt_kin"/>
    <property type="match status" value="1"/>
</dbReference>
<evidence type="ECO:0000256" key="6">
    <source>
        <dbReference type="ARBA" id="ARBA00022777"/>
    </source>
</evidence>
<keyword evidence="11" id="KW-1185">Reference proteome</keyword>
<evidence type="ECO:0000256" key="9">
    <source>
        <dbReference type="RuleBase" id="RU363066"/>
    </source>
</evidence>
<evidence type="ECO:0000313" key="10">
    <source>
        <dbReference type="EMBL" id="WUS54782.1"/>
    </source>
</evidence>
<comment type="similarity">
    <text evidence="2 9">Belongs to the gluconokinase GntK/GntV family.</text>
</comment>
<accession>A0ABZ1W1S9</accession>
<evidence type="ECO:0000256" key="1">
    <source>
        <dbReference type="ARBA" id="ARBA00004761"/>
    </source>
</evidence>
<evidence type="ECO:0000313" key="11">
    <source>
        <dbReference type="Proteomes" id="UP001432014"/>
    </source>
</evidence>
<dbReference type="PANTHER" id="PTHR43442">
    <property type="entry name" value="GLUCONOKINASE-RELATED"/>
    <property type="match status" value="1"/>
</dbReference>
<dbReference type="CDD" id="cd02021">
    <property type="entry name" value="GntK"/>
    <property type="match status" value="1"/>
</dbReference>